<dbReference type="SUPFAM" id="SSF51556">
    <property type="entry name" value="Metallo-dependent hydrolases"/>
    <property type="match status" value="1"/>
</dbReference>
<accession>X0WUS8</accession>
<dbReference type="AlphaFoldDB" id="X0WUS8"/>
<feature type="non-terminal residue" evidence="1">
    <location>
        <position position="187"/>
    </location>
</feature>
<name>X0WUS8_9ZZZZ</name>
<protein>
    <recommendedName>
        <fullName evidence="2">Amidohydrolase-related domain-containing protein</fullName>
    </recommendedName>
</protein>
<dbReference type="EMBL" id="BARS01048760">
    <property type="protein sequence ID" value="GAG28243.1"/>
    <property type="molecule type" value="Genomic_DNA"/>
</dbReference>
<evidence type="ECO:0000313" key="1">
    <source>
        <dbReference type="EMBL" id="GAG28243.1"/>
    </source>
</evidence>
<dbReference type="Gene3D" id="3.20.20.140">
    <property type="entry name" value="Metal-dependent hydrolases"/>
    <property type="match status" value="1"/>
</dbReference>
<dbReference type="InterPro" id="IPR032466">
    <property type="entry name" value="Metal_Hydrolase"/>
</dbReference>
<evidence type="ECO:0008006" key="2">
    <source>
        <dbReference type="Google" id="ProtNLM"/>
    </source>
</evidence>
<comment type="caution">
    <text evidence="1">The sequence shown here is derived from an EMBL/GenBank/DDBJ whole genome shotgun (WGS) entry which is preliminary data.</text>
</comment>
<proteinExistence type="predicted"/>
<organism evidence="1">
    <name type="scientific">marine sediment metagenome</name>
    <dbReference type="NCBI Taxonomy" id="412755"/>
    <lineage>
        <taxon>unclassified sequences</taxon>
        <taxon>metagenomes</taxon>
        <taxon>ecological metagenomes</taxon>
    </lineage>
</organism>
<gene>
    <name evidence="1" type="ORF">S01H1_73017</name>
</gene>
<reference evidence="1" key="1">
    <citation type="journal article" date="2014" name="Front. Microbiol.">
        <title>High frequency of phylogenetically diverse reductive dehalogenase-homologous genes in deep subseafloor sedimentary metagenomes.</title>
        <authorList>
            <person name="Kawai M."/>
            <person name="Futagami T."/>
            <person name="Toyoda A."/>
            <person name="Takaki Y."/>
            <person name="Nishi S."/>
            <person name="Hori S."/>
            <person name="Arai W."/>
            <person name="Tsubouchi T."/>
            <person name="Morono Y."/>
            <person name="Uchiyama I."/>
            <person name="Ito T."/>
            <person name="Fujiyama A."/>
            <person name="Inagaki F."/>
            <person name="Takami H."/>
        </authorList>
    </citation>
    <scope>NUCLEOTIDE SEQUENCE</scope>
    <source>
        <strain evidence="1">Expedition CK06-06</strain>
    </source>
</reference>
<sequence length="187" mass="22147">MFNKNKFKIFDAHLHTYGIFLRQKEDVIDYMDRFNVEKAIITTINRAKLHEKQKQNASKVEQVNKIQRFMDNFKKSLPEGQLSHQDVMDIANKAPDRFFKFFWFFPKVKPEEEEKNYKILEEHFKKGFCGVKIHSAYSLIKIPKDIIKLVSFMQDYDKNLILFIHSMPKTAFFSGVSSKNIATLAKK</sequence>